<protein>
    <submittedName>
        <fullName evidence="1">Uncharacterized protein</fullName>
    </submittedName>
</protein>
<evidence type="ECO:0000313" key="1">
    <source>
        <dbReference type="EMBL" id="BBI53441.1"/>
    </source>
</evidence>
<name>A0ABN5X2S4_9GAMM</name>
<keyword evidence="2" id="KW-1185">Reference proteome</keyword>
<evidence type="ECO:0000313" key="2">
    <source>
        <dbReference type="Proteomes" id="UP000289555"/>
    </source>
</evidence>
<dbReference type="EMBL" id="AP019416">
    <property type="protein sequence ID" value="BBI53441.1"/>
    <property type="molecule type" value="Genomic_DNA"/>
</dbReference>
<organism evidence="1 2">
    <name type="scientific">Vreelandella olivaria</name>
    <dbReference type="NCBI Taxonomy" id="390919"/>
    <lineage>
        <taxon>Bacteria</taxon>
        <taxon>Pseudomonadati</taxon>
        <taxon>Pseudomonadota</taxon>
        <taxon>Gammaproteobacteria</taxon>
        <taxon>Oceanospirillales</taxon>
        <taxon>Halomonadaceae</taxon>
        <taxon>Vreelandella</taxon>
    </lineage>
</organism>
<dbReference type="Proteomes" id="UP000289555">
    <property type="component" value="Chromosome"/>
</dbReference>
<sequence length="64" mass="7560">MQPDEHEHVIQELETLIRDTQTTIDRIETYGLNDTMPDDYQALLDILDTAIKQQREHTLVMLNH</sequence>
<reference evidence="2" key="1">
    <citation type="journal article" date="2019" name="Microbiol. Resour. Announc.">
        <title>Complete Genome Sequence of Halomonas olivaria, a Moderately Halophilic Bacterium Isolated from Olive Processing Effluents, Obtained by Nanopore Sequencing.</title>
        <authorList>
            <person name="Nagata S."/>
            <person name="Ii K.M."/>
            <person name="Tsukimi T."/>
            <person name="Miura M.C."/>
            <person name="Galipon J."/>
            <person name="Arakawa K."/>
        </authorList>
    </citation>
    <scope>NUCLEOTIDE SEQUENCE [LARGE SCALE GENOMIC DNA]</scope>
    <source>
        <strain evidence="2">TYRC17</strain>
    </source>
</reference>
<gene>
    <name evidence="1" type="ORF">HORIV_58620</name>
</gene>
<proteinExistence type="predicted"/>
<accession>A0ABN5X2S4</accession>